<proteinExistence type="predicted"/>
<reference evidence="1" key="1">
    <citation type="submission" date="2021-06" db="EMBL/GenBank/DDBJ databases">
        <authorList>
            <person name="Kallberg Y."/>
            <person name="Tangrot J."/>
            <person name="Rosling A."/>
        </authorList>
    </citation>
    <scope>NUCLEOTIDE SEQUENCE</scope>
    <source>
        <strain evidence="1">28 12/20/2015</strain>
    </source>
</reference>
<gene>
    <name evidence="1" type="ORF">SPELUC_LOCUS12859</name>
</gene>
<organism evidence="1 2">
    <name type="scientific">Cetraspora pellucida</name>
    <dbReference type="NCBI Taxonomy" id="1433469"/>
    <lineage>
        <taxon>Eukaryota</taxon>
        <taxon>Fungi</taxon>
        <taxon>Fungi incertae sedis</taxon>
        <taxon>Mucoromycota</taxon>
        <taxon>Glomeromycotina</taxon>
        <taxon>Glomeromycetes</taxon>
        <taxon>Diversisporales</taxon>
        <taxon>Gigasporaceae</taxon>
        <taxon>Cetraspora</taxon>
    </lineage>
</organism>
<keyword evidence="2" id="KW-1185">Reference proteome</keyword>
<accession>A0ACA9Q2F9</accession>
<name>A0ACA9Q2F9_9GLOM</name>
<sequence length="288" mass="33667">EALVDDFMDQTPVPSTSQEQNVLTQTFTYRDIQSASIALSEFENLFSKCIFYLSREVPRYSLEFIIRAFGGQVGWDDTVGVGSPFKDDDERITHHIIDRPIIKSISLSRVYVQPQWVYDCINARKLLLTKQYRPGHELPPHMSPFVENKEGDYEPELENEFEGMVEETNMDNEDMVYQMELEAEAAGISFAKYNEKQAKQRKFHDNSASKARVVNGKKRTSKEIEEQEIKELSKIMMTKKQKKLYSKMQYGKKKQEEKVLNLKRKKEELKRQKKNAVSTSLKDDKKRK</sequence>
<evidence type="ECO:0000313" key="2">
    <source>
        <dbReference type="Proteomes" id="UP000789366"/>
    </source>
</evidence>
<evidence type="ECO:0000313" key="1">
    <source>
        <dbReference type="EMBL" id="CAG8727470.1"/>
    </source>
</evidence>
<comment type="caution">
    <text evidence="1">The sequence shown here is derived from an EMBL/GenBank/DDBJ whole genome shotgun (WGS) entry which is preliminary data.</text>
</comment>
<protein>
    <submittedName>
        <fullName evidence="1">6292_t:CDS:1</fullName>
    </submittedName>
</protein>
<dbReference type="EMBL" id="CAJVPW010031857">
    <property type="protein sequence ID" value="CAG8727470.1"/>
    <property type="molecule type" value="Genomic_DNA"/>
</dbReference>
<feature type="non-terminal residue" evidence="1">
    <location>
        <position position="1"/>
    </location>
</feature>
<dbReference type="Proteomes" id="UP000789366">
    <property type="component" value="Unassembled WGS sequence"/>
</dbReference>